<dbReference type="WBParaSite" id="jg3362">
    <property type="protein sequence ID" value="jg3362"/>
    <property type="gene ID" value="jg3362"/>
</dbReference>
<reference evidence="2" key="1">
    <citation type="submission" date="2022-11" db="UniProtKB">
        <authorList>
            <consortium name="WormBaseParasite"/>
        </authorList>
    </citation>
    <scope>IDENTIFICATION</scope>
</reference>
<organism evidence="1 2">
    <name type="scientific">Ditylenchus dipsaci</name>
    <dbReference type="NCBI Taxonomy" id="166011"/>
    <lineage>
        <taxon>Eukaryota</taxon>
        <taxon>Metazoa</taxon>
        <taxon>Ecdysozoa</taxon>
        <taxon>Nematoda</taxon>
        <taxon>Chromadorea</taxon>
        <taxon>Rhabditida</taxon>
        <taxon>Tylenchina</taxon>
        <taxon>Tylenchomorpha</taxon>
        <taxon>Sphaerularioidea</taxon>
        <taxon>Anguinidae</taxon>
        <taxon>Anguininae</taxon>
        <taxon>Ditylenchus</taxon>
    </lineage>
</organism>
<keyword evidence="1" id="KW-1185">Reference proteome</keyword>
<evidence type="ECO:0000313" key="2">
    <source>
        <dbReference type="WBParaSite" id="jg3362"/>
    </source>
</evidence>
<dbReference type="AlphaFoldDB" id="A0A915E930"/>
<dbReference type="Proteomes" id="UP000887574">
    <property type="component" value="Unplaced"/>
</dbReference>
<sequence length="226" mass="26516">MSAVSKFSDDNLLDTLRFLDRRELELFSCLNRKSNLLVKRNFAHYPLRLLDSLKFHPNDKWSIKGKVCGWSYSAPKPRNFTWVEFVCNLRPYLMQPYMRFRACTFFISSNDEGIIAFLEAIRPLGHLWTDRSLKIEIDLDPNCGELTKHYKIGLSSYNHLFLTNFLSNCKNFLISIDANDRGECNWPDLPLATSDLKNCSSIYLKQNWCLKRVKICEILDYLFLGY</sequence>
<proteinExistence type="predicted"/>
<accession>A0A915E930</accession>
<name>A0A915E930_9BILA</name>
<evidence type="ECO:0000313" key="1">
    <source>
        <dbReference type="Proteomes" id="UP000887574"/>
    </source>
</evidence>
<protein>
    <submittedName>
        <fullName evidence="2">F-box domain-containing protein</fullName>
    </submittedName>
</protein>